<keyword evidence="3 7" id="KW-1133">Transmembrane helix</keyword>
<dbReference type="Pfam" id="PF00003">
    <property type="entry name" value="7tm_3"/>
    <property type="match status" value="1"/>
</dbReference>
<keyword evidence="4 7" id="KW-0472">Membrane</keyword>
<evidence type="ECO:0000256" key="7">
    <source>
        <dbReference type="SAM" id="Phobius"/>
    </source>
</evidence>
<feature type="transmembrane region" description="Helical" evidence="7">
    <location>
        <begin position="566"/>
        <end position="590"/>
    </location>
</feature>
<keyword evidence="9" id="KW-0675">Receptor</keyword>
<dbReference type="EMBL" id="LNIX01000017">
    <property type="protein sequence ID" value="OXA45508.1"/>
    <property type="molecule type" value="Genomic_DNA"/>
</dbReference>
<dbReference type="InterPro" id="IPR050726">
    <property type="entry name" value="mGluR"/>
</dbReference>
<evidence type="ECO:0000313" key="10">
    <source>
        <dbReference type="Proteomes" id="UP000198287"/>
    </source>
</evidence>
<organism evidence="9 10">
    <name type="scientific">Folsomia candida</name>
    <name type="common">Springtail</name>
    <dbReference type="NCBI Taxonomy" id="158441"/>
    <lineage>
        <taxon>Eukaryota</taxon>
        <taxon>Metazoa</taxon>
        <taxon>Ecdysozoa</taxon>
        <taxon>Arthropoda</taxon>
        <taxon>Hexapoda</taxon>
        <taxon>Collembola</taxon>
        <taxon>Entomobryomorpha</taxon>
        <taxon>Isotomoidea</taxon>
        <taxon>Isotomidae</taxon>
        <taxon>Proisotominae</taxon>
        <taxon>Folsomia</taxon>
    </lineage>
</organism>
<dbReference type="STRING" id="158441.A0A226DKJ9"/>
<feature type="compositionally biased region" description="Low complexity" evidence="6">
    <location>
        <begin position="453"/>
        <end position="464"/>
    </location>
</feature>
<reference evidence="9 10" key="1">
    <citation type="submission" date="2015-12" db="EMBL/GenBank/DDBJ databases">
        <title>The genome of Folsomia candida.</title>
        <authorList>
            <person name="Faddeeva A."/>
            <person name="Derks M.F."/>
            <person name="Anvar Y."/>
            <person name="Smit S."/>
            <person name="Van Straalen N."/>
            <person name="Roelofs D."/>
        </authorList>
    </citation>
    <scope>NUCLEOTIDE SEQUENCE [LARGE SCALE GENOMIC DNA]</scope>
    <source>
        <strain evidence="9 10">VU population</strain>
        <tissue evidence="9">Whole body</tissue>
    </source>
</reference>
<comment type="subcellular location">
    <subcellularLocation>
        <location evidence="1">Membrane</location>
        <topology evidence="1">Multi-pass membrane protein</topology>
    </subcellularLocation>
</comment>
<evidence type="ECO:0000313" key="9">
    <source>
        <dbReference type="EMBL" id="OXA45508.1"/>
    </source>
</evidence>
<feature type="region of interest" description="Disordered" evidence="6">
    <location>
        <begin position="806"/>
        <end position="830"/>
    </location>
</feature>
<dbReference type="GO" id="GO:0016020">
    <property type="term" value="C:membrane"/>
    <property type="evidence" value="ECO:0007669"/>
    <property type="project" value="UniProtKB-SubCell"/>
</dbReference>
<dbReference type="OrthoDB" id="9880600at2759"/>
<dbReference type="SUPFAM" id="SSF53822">
    <property type="entry name" value="Periplasmic binding protein-like I"/>
    <property type="match status" value="1"/>
</dbReference>
<dbReference type="InterPro" id="IPR017978">
    <property type="entry name" value="GPCR_3_C"/>
</dbReference>
<dbReference type="AlphaFoldDB" id="A0A226DKJ9"/>
<feature type="transmembrane region" description="Helical" evidence="7">
    <location>
        <begin position="777"/>
        <end position="795"/>
    </location>
</feature>
<proteinExistence type="predicted"/>
<evidence type="ECO:0000256" key="1">
    <source>
        <dbReference type="ARBA" id="ARBA00004141"/>
    </source>
</evidence>
<dbReference type="InterPro" id="IPR001828">
    <property type="entry name" value="ANF_lig-bd_rcpt"/>
</dbReference>
<dbReference type="Pfam" id="PF01094">
    <property type="entry name" value="ANF_receptor"/>
    <property type="match status" value="1"/>
</dbReference>
<dbReference type="PANTHER" id="PTHR24060">
    <property type="entry name" value="METABOTROPIC GLUTAMATE RECEPTOR"/>
    <property type="match status" value="1"/>
</dbReference>
<comment type="caution">
    <text evidence="9">The sequence shown here is derived from an EMBL/GenBank/DDBJ whole genome shotgun (WGS) entry which is preliminary data.</text>
</comment>
<accession>A0A226DKJ9</accession>
<evidence type="ECO:0000259" key="8">
    <source>
        <dbReference type="PROSITE" id="PS50259"/>
    </source>
</evidence>
<feature type="compositionally biased region" description="Low complexity" evidence="6">
    <location>
        <begin position="859"/>
        <end position="870"/>
    </location>
</feature>
<feature type="transmembrane region" description="Helical" evidence="7">
    <location>
        <begin position="674"/>
        <end position="693"/>
    </location>
</feature>
<keyword evidence="5" id="KW-0325">Glycoprotein</keyword>
<evidence type="ECO:0000256" key="6">
    <source>
        <dbReference type="SAM" id="MobiDB-lite"/>
    </source>
</evidence>
<dbReference type="OMA" id="HPLLIEF"/>
<feature type="region of interest" description="Disordered" evidence="6">
    <location>
        <begin position="849"/>
        <end position="875"/>
    </location>
</feature>
<protein>
    <submittedName>
        <fullName evidence="9">G-protein coupled receptor family C group 5 member C</fullName>
    </submittedName>
</protein>
<dbReference type="GO" id="GO:0004930">
    <property type="term" value="F:G protein-coupled receptor activity"/>
    <property type="evidence" value="ECO:0007669"/>
    <property type="project" value="InterPro"/>
</dbReference>
<gene>
    <name evidence="9" type="ORF">Fcan01_19623</name>
</gene>
<keyword evidence="2 7" id="KW-0812">Transmembrane</keyword>
<feature type="domain" description="G-protein coupled receptors family 3 profile" evidence="8">
    <location>
        <begin position="567"/>
        <end position="808"/>
    </location>
</feature>
<dbReference type="Proteomes" id="UP000198287">
    <property type="component" value="Unassembled WGS sequence"/>
</dbReference>
<name>A0A226DKJ9_FOLCA</name>
<feature type="transmembrane region" description="Helical" evidence="7">
    <location>
        <begin position="602"/>
        <end position="623"/>
    </location>
</feature>
<evidence type="ECO:0000256" key="4">
    <source>
        <dbReference type="ARBA" id="ARBA00023136"/>
    </source>
</evidence>
<feature type="transmembrane region" description="Helical" evidence="7">
    <location>
        <begin position="732"/>
        <end position="765"/>
    </location>
</feature>
<evidence type="ECO:0000256" key="3">
    <source>
        <dbReference type="ARBA" id="ARBA00022989"/>
    </source>
</evidence>
<evidence type="ECO:0000256" key="2">
    <source>
        <dbReference type="ARBA" id="ARBA00022692"/>
    </source>
</evidence>
<sequence>MTFSPSKSMVEWPPGRRGRKVVSILLLFGLLWGNVSAHLQSAKLGVLVDLHEPISGDRNADRKSVCGPLNVHSYQKLSAVQWAVEIINNNSYPGEFSLDLLVHDTCGESGIASSEAARLIKWSKDNPQTPLIGVIVIGSLNNERIIDSPLENLNNENISAIVTFSKAAGLMLTNHSNVFTTAPDLSGVTEGIVALINQLGAQNVAIISSSAQAIKKFQRLATPLSINAKSAFLIQKDNLPTLMDIVKFLEGQASTVQSVIMLLESTELESLVGDSDAQSVERFQKLVGQKSWILGSVGMDNDLVKDWSSKFQVNLLTMQPRTLINSEFHSYFVDKLMATMPSNGNKEAVQYMESMYHCQDSKTNKKRLNNPLIPQCSSLTRTMLLKKLHPESDIGFIVNAVSAYSAALRLAQLSCNNATSSNSTDNSDLSDEVLAALRSLNLPAKDVEEQDASDSTTESTVSSSHEIEGTQRRINYYGKLINGLVLDVMVGVKLEGGTSMQDGVVEGTEATVNVEKPGATKISMRRGKTAKTGGQEKLLGEGRTTDMAAVNVRRMMSPPELYISRMWAMIATAVSITGVFISLYMLVYVLQRMCDGTLRGNQILGILLLLGIIMIYSSVVLFVLPPGSVLCNFKVFLPSIATATCFGILMLKAMQLRSLVSLGLGGRVPALNQFVTLLFIVAVQVAVNVQWFFGPHEETFPTRVEVMSSGSYKQPLIQECFYSHHSFLYLHSYLGVLISVVFVYGLSITLASCLSLPIAVAWAIVVQVGPANFQEPAACAAFITTATVLLFSIFIPKLNTISQQSKVAKRKQQQQQTLKPGSGGEGPPPGYGGSISTIFTTLSDRGTLQSQFSQKRGSPQKQQQHFPPHHNIQYPPHQNVNHHNLYVPPPPLPPLISSSNGKSVTYSPRLTTNFYHSSSTATSLARSASMKTPFFGDSGRTGYP</sequence>
<dbReference type="PROSITE" id="PS50259">
    <property type="entry name" value="G_PROTEIN_RECEP_F3_4"/>
    <property type="match status" value="1"/>
</dbReference>
<dbReference type="Gene3D" id="3.40.50.2300">
    <property type="match status" value="2"/>
</dbReference>
<feature type="region of interest" description="Disordered" evidence="6">
    <location>
        <begin position="444"/>
        <end position="467"/>
    </location>
</feature>
<keyword evidence="10" id="KW-1185">Reference proteome</keyword>
<evidence type="ECO:0000256" key="5">
    <source>
        <dbReference type="ARBA" id="ARBA00023180"/>
    </source>
</evidence>
<dbReference type="InterPro" id="IPR028082">
    <property type="entry name" value="Peripla_BP_I"/>
</dbReference>
<feature type="transmembrane region" description="Helical" evidence="7">
    <location>
        <begin position="635"/>
        <end position="653"/>
    </location>
</feature>